<proteinExistence type="predicted"/>
<evidence type="ECO:0000259" key="1">
    <source>
        <dbReference type="Pfam" id="PF17032"/>
    </source>
</evidence>
<name>A0A437AJD7_9MICR</name>
<feature type="domain" description="Zinc-ribbon 15" evidence="1">
    <location>
        <begin position="32"/>
        <end position="103"/>
    </location>
</feature>
<reference evidence="2 3" key="1">
    <citation type="submission" date="2018-10" db="EMBL/GenBank/DDBJ databases">
        <title>Draft genome sequence of the microsporidian Tubulinosema ratisbonensis.</title>
        <authorList>
            <person name="Polonais V."/>
            <person name="Peyretaillade E."/>
            <person name="Niehus S."/>
            <person name="Wawrzyniak I."/>
            <person name="Franchet A."/>
            <person name="Gaspin C."/>
            <person name="Reichstadt M."/>
            <person name="Belser C."/>
            <person name="Labadie K."/>
            <person name="Delbac F."/>
            <person name="Ferrandon D."/>
        </authorList>
    </citation>
    <scope>NUCLEOTIDE SEQUENCE [LARGE SCALE GENOMIC DNA]</scope>
    <source>
        <strain evidence="2 3">Franzen</strain>
    </source>
</reference>
<dbReference type="Proteomes" id="UP000282876">
    <property type="component" value="Unassembled WGS sequence"/>
</dbReference>
<evidence type="ECO:0000313" key="2">
    <source>
        <dbReference type="EMBL" id="RVD91197.1"/>
    </source>
</evidence>
<organism evidence="2 3">
    <name type="scientific">Tubulinosema ratisbonensis</name>
    <dbReference type="NCBI Taxonomy" id="291195"/>
    <lineage>
        <taxon>Eukaryota</taxon>
        <taxon>Fungi</taxon>
        <taxon>Fungi incertae sedis</taxon>
        <taxon>Microsporidia</taxon>
        <taxon>Tubulinosematoidea</taxon>
        <taxon>Tubulinosematidae</taxon>
        <taxon>Tubulinosema</taxon>
    </lineage>
</organism>
<protein>
    <recommendedName>
        <fullName evidence="1">Zinc-ribbon 15 domain-containing protein</fullName>
    </recommendedName>
</protein>
<evidence type="ECO:0000313" key="3">
    <source>
        <dbReference type="Proteomes" id="UP000282876"/>
    </source>
</evidence>
<dbReference type="VEuPathDB" id="MicrosporidiaDB:TUBRATIS_23690"/>
<accession>A0A437AJD7</accession>
<dbReference type="EMBL" id="RCSS01000611">
    <property type="protein sequence ID" value="RVD91197.1"/>
    <property type="molecule type" value="Genomic_DNA"/>
</dbReference>
<dbReference type="Pfam" id="PF17032">
    <property type="entry name" value="Zn_ribbon_15"/>
    <property type="match status" value="1"/>
</dbReference>
<dbReference type="AlphaFoldDB" id="A0A437AJD7"/>
<comment type="caution">
    <text evidence="2">The sequence shown here is derived from an EMBL/GenBank/DDBJ whole genome shotgun (WGS) entry which is preliminary data.</text>
</comment>
<gene>
    <name evidence="2" type="ORF">TUBRATIS_23690</name>
</gene>
<dbReference type="InterPro" id="IPR031493">
    <property type="entry name" value="Zinc_ribbon_15"/>
</dbReference>
<sequence>MCRNIINSSCTDYVETLDNEKENLPKPPDRVPCSVCGIPQETCYVRNVKWYSLCWIPLMPIWHGDSYLACRGCNNKLANLKRMACSNCRMTVPYGFKHCCDCGNEIK</sequence>
<keyword evidence="3" id="KW-1185">Reference proteome</keyword>